<dbReference type="KEGG" id="nta:107804816"/>
<dbReference type="PANTHER" id="PTHR34968:SF1">
    <property type="entry name" value="AUGMIN SUBUNIT 5"/>
    <property type="match status" value="1"/>
</dbReference>
<protein>
    <submittedName>
        <fullName evidence="1">AUGMIN subunit 5-like</fullName>
    </submittedName>
</protein>
<name>A0A1S4B616_TOBAC</name>
<dbReference type="InterPro" id="IPR044706">
    <property type="entry name" value="AUG5_plant"/>
</dbReference>
<dbReference type="OrthoDB" id="1682771at2759"/>
<gene>
    <name evidence="1" type="primary">LOC107804816</name>
</gene>
<sequence length="134" mass="15410">MKLCCSEASILEDLEKAINLVHTRRDLVESGRALLDHAYKAQNEYERTTNYCLNLAADQEKTATENWLHELDVAIDNAKHCLDEECKYVRGLVDEWWEQPASTVVDWVTVDGQNVAAWCNDVKQLKAFHDQQLC</sequence>
<dbReference type="GO" id="GO:0070652">
    <property type="term" value="C:HAUS complex"/>
    <property type="evidence" value="ECO:0007669"/>
    <property type="project" value="InterPro"/>
</dbReference>
<evidence type="ECO:0000313" key="1">
    <source>
        <dbReference type="RefSeq" id="XP_016484238.1"/>
    </source>
</evidence>
<dbReference type="GO" id="GO:0051225">
    <property type="term" value="P:spindle assembly"/>
    <property type="evidence" value="ECO:0007669"/>
    <property type="project" value="InterPro"/>
</dbReference>
<proteinExistence type="predicted"/>
<dbReference type="AlphaFoldDB" id="A0A1S4B616"/>
<accession>A0A1S4B616</accession>
<dbReference type="RefSeq" id="XP_016484238.1">
    <property type="nucleotide sequence ID" value="XM_016628752.1"/>
</dbReference>
<dbReference type="Pfam" id="PF14817">
    <property type="entry name" value="HAUS5"/>
    <property type="match status" value="1"/>
</dbReference>
<dbReference type="GO" id="GO:0005876">
    <property type="term" value="C:spindle microtubule"/>
    <property type="evidence" value="ECO:0007669"/>
    <property type="project" value="InterPro"/>
</dbReference>
<reference evidence="1" key="1">
    <citation type="submission" date="2025-08" db="UniProtKB">
        <authorList>
            <consortium name="RefSeq"/>
        </authorList>
    </citation>
    <scope>IDENTIFICATION</scope>
</reference>
<dbReference type="STRING" id="4097.A0A1S4B616"/>
<organism evidence="1">
    <name type="scientific">Nicotiana tabacum</name>
    <name type="common">Common tobacco</name>
    <dbReference type="NCBI Taxonomy" id="4097"/>
    <lineage>
        <taxon>Eukaryota</taxon>
        <taxon>Viridiplantae</taxon>
        <taxon>Streptophyta</taxon>
        <taxon>Embryophyta</taxon>
        <taxon>Tracheophyta</taxon>
        <taxon>Spermatophyta</taxon>
        <taxon>Magnoliopsida</taxon>
        <taxon>eudicotyledons</taxon>
        <taxon>Gunneridae</taxon>
        <taxon>Pentapetalae</taxon>
        <taxon>asterids</taxon>
        <taxon>lamiids</taxon>
        <taxon>Solanales</taxon>
        <taxon>Solanaceae</taxon>
        <taxon>Nicotianoideae</taxon>
        <taxon>Nicotianeae</taxon>
        <taxon>Nicotiana</taxon>
    </lineage>
</organism>
<dbReference type="PANTHER" id="PTHR34968">
    <property type="entry name" value="AUGMIN SUBUNIT 5"/>
    <property type="match status" value="1"/>
</dbReference>
<dbReference type="InterPro" id="IPR029131">
    <property type="entry name" value="HAUS5"/>
</dbReference>
<dbReference type="PaxDb" id="4097-A0A1S4B616"/>